<proteinExistence type="predicted"/>
<dbReference type="InterPro" id="IPR000182">
    <property type="entry name" value="GNAT_dom"/>
</dbReference>
<protein>
    <submittedName>
        <fullName evidence="2">GNAT family N-acetyltransferase</fullName>
    </submittedName>
</protein>
<accession>A0A1D9MBE3</accession>
<keyword evidence="3" id="KW-1185">Reference proteome</keyword>
<evidence type="ECO:0000313" key="2">
    <source>
        <dbReference type="EMBL" id="AOZ69182.1"/>
    </source>
</evidence>
<dbReference type="RefSeq" id="WP_068765111.1">
    <property type="nucleotide sequence ID" value="NZ_CP017781.1"/>
</dbReference>
<dbReference type="SUPFAM" id="SSF55729">
    <property type="entry name" value="Acyl-CoA N-acyltransferases (Nat)"/>
    <property type="match status" value="1"/>
</dbReference>
<organism evidence="2 3">
    <name type="scientific">Rhodobacter xanthinilyticus</name>
    <dbReference type="NCBI Taxonomy" id="1850250"/>
    <lineage>
        <taxon>Bacteria</taxon>
        <taxon>Pseudomonadati</taxon>
        <taxon>Pseudomonadota</taxon>
        <taxon>Alphaproteobacteria</taxon>
        <taxon>Rhodobacterales</taxon>
        <taxon>Rhodobacter group</taxon>
        <taxon>Rhodobacter</taxon>
    </lineage>
</organism>
<dbReference type="Gene3D" id="3.40.630.90">
    <property type="match status" value="1"/>
</dbReference>
<dbReference type="KEGG" id="rhp:LPB142_07470"/>
<dbReference type="PANTHER" id="PTHR47237:SF1">
    <property type="entry name" value="SLL0310 PROTEIN"/>
    <property type="match status" value="1"/>
</dbReference>
<dbReference type="InterPro" id="IPR041496">
    <property type="entry name" value="YitH/HolE_GNAT"/>
</dbReference>
<keyword evidence="2" id="KW-0808">Transferase</keyword>
<gene>
    <name evidence="2" type="ORF">LPB142_07470</name>
</gene>
<dbReference type="PANTHER" id="PTHR47237">
    <property type="entry name" value="SLL0310 PROTEIN"/>
    <property type="match status" value="1"/>
</dbReference>
<dbReference type="PROSITE" id="PS51186">
    <property type="entry name" value="GNAT"/>
    <property type="match status" value="1"/>
</dbReference>
<feature type="domain" description="N-acetyltransferase" evidence="1">
    <location>
        <begin position="3"/>
        <end position="153"/>
    </location>
</feature>
<reference evidence="2 3" key="1">
    <citation type="submission" date="2016-10" db="EMBL/GenBank/DDBJ databases">
        <title>Rhodobacter sp. LPB0142, isolated from sea water.</title>
        <authorList>
            <person name="Kim E."/>
            <person name="Yi H."/>
        </authorList>
    </citation>
    <scope>NUCLEOTIDE SEQUENCE [LARGE SCALE GENOMIC DNA]</scope>
    <source>
        <strain evidence="2 3">LPB0142</strain>
    </source>
</reference>
<dbReference type="Pfam" id="PF00583">
    <property type="entry name" value="Acetyltransf_1"/>
    <property type="match status" value="1"/>
</dbReference>
<dbReference type="Proteomes" id="UP000176562">
    <property type="component" value="Chromosome"/>
</dbReference>
<dbReference type="Pfam" id="PF18014">
    <property type="entry name" value="Acetyltransf_18"/>
    <property type="match status" value="1"/>
</dbReference>
<dbReference type="Gene3D" id="3.40.630.30">
    <property type="match status" value="1"/>
</dbReference>
<dbReference type="CDD" id="cd04301">
    <property type="entry name" value="NAT_SF"/>
    <property type="match status" value="1"/>
</dbReference>
<name>A0A1D9MBE3_9RHOB</name>
<dbReference type="STRING" id="1850250.LPB142_07470"/>
<evidence type="ECO:0000259" key="1">
    <source>
        <dbReference type="PROSITE" id="PS51186"/>
    </source>
</evidence>
<sequence length="279" mass="28159">MSVTLRTARAEEVALMLDWAAVEGWNPGRADASAFHAADGDGFFLAEAPGAGPVAAISVVNHSADLAFLGLYLCRPEYRGRGIGSALWRHGLAHAGVRTVGLDGVAAQEANYARAGFVRAGATRRFEGGLAGASGGGLRAVAPSDLPALIALDVAANGFARPAFLRAWLAPAPGRVSLLAEGAAGPEGLVTIRTCARGAKIGPLLAPDAGRALTLAQGAVAALGGAGPVALDLPEANRALAARLLALGFVETFATARMYRGPAPTPGPMLQAIATMELG</sequence>
<dbReference type="InterPro" id="IPR052729">
    <property type="entry name" value="Acyl/Acetyltrans_Enzymes"/>
</dbReference>
<dbReference type="EMBL" id="CP017781">
    <property type="protein sequence ID" value="AOZ69182.1"/>
    <property type="molecule type" value="Genomic_DNA"/>
</dbReference>
<dbReference type="AlphaFoldDB" id="A0A1D9MBE3"/>
<evidence type="ECO:0000313" key="3">
    <source>
        <dbReference type="Proteomes" id="UP000176562"/>
    </source>
</evidence>
<dbReference type="InterPro" id="IPR016181">
    <property type="entry name" value="Acyl_CoA_acyltransferase"/>
</dbReference>
<dbReference type="GO" id="GO:0016747">
    <property type="term" value="F:acyltransferase activity, transferring groups other than amino-acyl groups"/>
    <property type="evidence" value="ECO:0007669"/>
    <property type="project" value="InterPro"/>
</dbReference>